<dbReference type="Pfam" id="PF00176">
    <property type="entry name" value="SNF2-rel_dom"/>
    <property type="match status" value="1"/>
</dbReference>
<dbReference type="PROSITE" id="PS51194">
    <property type="entry name" value="HELICASE_CTER"/>
    <property type="match status" value="1"/>
</dbReference>
<dbReference type="PANTHER" id="PTHR45626">
    <property type="entry name" value="TRANSCRIPTION TERMINATION FACTOR 2-RELATED"/>
    <property type="match status" value="1"/>
</dbReference>
<dbReference type="SMART" id="SM00490">
    <property type="entry name" value="HELICc"/>
    <property type="match status" value="1"/>
</dbReference>
<name>A0A6C0KAP0_9ZZZZ</name>
<dbReference type="InterPro" id="IPR014001">
    <property type="entry name" value="Helicase_ATP-bd"/>
</dbReference>
<proteinExistence type="predicted"/>
<dbReference type="GO" id="GO:0008094">
    <property type="term" value="F:ATP-dependent activity, acting on DNA"/>
    <property type="evidence" value="ECO:0007669"/>
    <property type="project" value="TreeGrafter"/>
</dbReference>
<dbReference type="SMART" id="SM00487">
    <property type="entry name" value="DEXDc"/>
    <property type="match status" value="1"/>
</dbReference>
<dbReference type="Gene3D" id="3.40.50.300">
    <property type="entry name" value="P-loop containing nucleotide triphosphate hydrolases"/>
    <property type="match status" value="1"/>
</dbReference>
<keyword evidence="2" id="KW-0378">Hydrolase</keyword>
<keyword evidence="1" id="KW-0547">Nucleotide-binding</keyword>
<reference evidence="6" key="1">
    <citation type="journal article" date="2020" name="Nature">
        <title>Giant virus diversity and host interactions through global metagenomics.</title>
        <authorList>
            <person name="Schulz F."/>
            <person name="Roux S."/>
            <person name="Paez-Espino D."/>
            <person name="Jungbluth S."/>
            <person name="Walsh D.A."/>
            <person name="Denef V.J."/>
            <person name="McMahon K.D."/>
            <person name="Konstantinidis K.T."/>
            <person name="Eloe-Fadrosh E.A."/>
            <person name="Kyrpides N.C."/>
            <person name="Woyke T."/>
        </authorList>
    </citation>
    <scope>NUCLEOTIDE SEQUENCE</scope>
    <source>
        <strain evidence="6">GVMAG-S-1101182-85</strain>
    </source>
</reference>
<dbReference type="InterPro" id="IPR001650">
    <property type="entry name" value="Helicase_C-like"/>
</dbReference>
<dbReference type="InterPro" id="IPR000330">
    <property type="entry name" value="SNF2_N"/>
</dbReference>
<dbReference type="InterPro" id="IPR027417">
    <property type="entry name" value="P-loop_NTPase"/>
</dbReference>
<organism evidence="6">
    <name type="scientific">viral metagenome</name>
    <dbReference type="NCBI Taxonomy" id="1070528"/>
    <lineage>
        <taxon>unclassified sequences</taxon>
        <taxon>metagenomes</taxon>
        <taxon>organismal metagenomes</taxon>
    </lineage>
</organism>
<dbReference type="EMBL" id="MN740836">
    <property type="protein sequence ID" value="QHU14241.1"/>
    <property type="molecule type" value="Genomic_DNA"/>
</dbReference>
<dbReference type="PROSITE" id="PS51192">
    <property type="entry name" value="HELICASE_ATP_BIND_1"/>
    <property type="match status" value="1"/>
</dbReference>
<dbReference type="InterPro" id="IPR038718">
    <property type="entry name" value="SNF2-like_sf"/>
</dbReference>
<dbReference type="GO" id="GO:0005524">
    <property type="term" value="F:ATP binding"/>
    <property type="evidence" value="ECO:0007669"/>
    <property type="project" value="UniProtKB-KW"/>
</dbReference>
<evidence type="ECO:0000256" key="1">
    <source>
        <dbReference type="ARBA" id="ARBA00022741"/>
    </source>
</evidence>
<protein>
    <recommendedName>
        <fullName evidence="7">Helicase</fullName>
    </recommendedName>
</protein>
<sequence>MSSLVKPLVKVWSSVSYAAHQSEGIRWMMNQERVGFQASPSISVHGGILGDEMGLGKTIETLGLIVNNRVKRTLILMPLAVRKQWEEAIQRCNLNLYVAEKTGWTPIGKQKLRPSVFLGHYDRLVSNIAQFQEYDWDRIVLDEAHRIRNSKTITGLSVHRLVATYKWCLTATPIVNTLDDAVSYLMFIGFPIDTPGSWSPQYQSWVRGCFLARKMFECDPPAGLTLPPTPEVHKLDLEFTNEDEEKIYSGILNNLEHQWRRAQANGGKAAALQRLAILLRLRQVSVNPQVYINARQRENFGYLGPEFIGPSRKFEEIANLIKDDSYSGRSHGWIIFCQFREEITLLRQYLEAFNFIGKVREYHGGMSMDERNAAVEGSRTFTEGLQDVLLIQLHAGGTGLNLQHYDRVVFTSPWWTAALLDQALGRALRIGQKNVVQVYWLRLQSESIFNIDEFVLEKSETKRDLANTFHTWSIQI</sequence>
<evidence type="ECO:0000259" key="5">
    <source>
        <dbReference type="PROSITE" id="PS51194"/>
    </source>
</evidence>
<dbReference type="InterPro" id="IPR050628">
    <property type="entry name" value="SNF2_RAD54_helicase_TF"/>
</dbReference>
<dbReference type="Gene3D" id="3.40.50.10810">
    <property type="entry name" value="Tandem AAA-ATPase domain"/>
    <property type="match status" value="1"/>
</dbReference>
<evidence type="ECO:0008006" key="7">
    <source>
        <dbReference type="Google" id="ProtNLM"/>
    </source>
</evidence>
<dbReference type="Pfam" id="PF00271">
    <property type="entry name" value="Helicase_C"/>
    <property type="match status" value="1"/>
</dbReference>
<evidence type="ECO:0000313" key="6">
    <source>
        <dbReference type="EMBL" id="QHU14241.1"/>
    </source>
</evidence>
<feature type="domain" description="Helicase C-terminal" evidence="5">
    <location>
        <begin position="313"/>
        <end position="476"/>
    </location>
</feature>
<dbReference type="SUPFAM" id="SSF52540">
    <property type="entry name" value="P-loop containing nucleoside triphosphate hydrolases"/>
    <property type="match status" value="2"/>
</dbReference>
<evidence type="ECO:0000256" key="3">
    <source>
        <dbReference type="ARBA" id="ARBA00022840"/>
    </source>
</evidence>
<dbReference type="InterPro" id="IPR049730">
    <property type="entry name" value="SNF2/RAD54-like_C"/>
</dbReference>
<dbReference type="GO" id="GO:0006281">
    <property type="term" value="P:DNA repair"/>
    <property type="evidence" value="ECO:0007669"/>
    <property type="project" value="TreeGrafter"/>
</dbReference>
<feature type="domain" description="Helicase ATP-binding" evidence="4">
    <location>
        <begin position="38"/>
        <end position="191"/>
    </location>
</feature>
<dbReference type="GO" id="GO:0005634">
    <property type="term" value="C:nucleus"/>
    <property type="evidence" value="ECO:0007669"/>
    <property type="project" value="TreeGrafter"/>
</dbReference>
<dbReference type="CDD" id="cd18793">
    <property type="entry name" value="SF2_C_SNF"/>
    <property type="match status" value="1"/>
</dbReference>
<accession>A0A6C0KAP0</accession>
<dbReference type="AlphaFoldDB" id="A0A6C0KAP0"/>
<evidence type="ECO:0000259" key="4">
    <source>
        <dbReference type="PROSITE" id="PS51192"/>
    </source>
</evidence>
<keyword evidence="3" id="KW-0067">ATP-binding</keyword>
<evidence type="ECO:0000256" key="2">
    <source>
        <dbReference type="ARBA" id="ARBA00022801"/>
    </source>
</evidence>
<dbReference type="GO" id="GO:0016787">
    <property type="term" value="F:hydrolase activity"/>
    <property type="evidence" value="ECO:0007669"/>
    <property type="project" value="UniProtKB-KW"/>
</dbReference>